<evidence type="ECO:0000313" key="3">
    <source>
        <dbReference type="Proteomes" id="UP000182584"/>
    </source>
</evidence>
<reference evidence="2 3" key="1">
    <citation type="submission" date="2016-10" db="EMBL/GenBank/DDBJ databases">
        <authorList>
            <person name="de Groot N.N."/>
        </authorList>
    </citation>
    <scope>NUCLEOTIDE SEQUENCE [LARGE SCALE GENOMIC DNA]</scope>
    <source>
        <strain evidence="2 3">AR40</strain>
    </source>
</reference>
<dbReference type="InterPro" id="IPR008254">
    <property type="entry name" value="Flavodoxin/NO_synth"/>
</dbReference>
<evidence type="ECO:0000259" key="1">
    <source>
        <dbReference type="Pfam" id="PF12682"/>
    </source>
</evidence>
<dbReference type="SUPFAM" id="SSF52218">
    <property type="entry name" value="Flavoproteins"/>
    <property type="match status" value="1"/>
</dbReference>
<dbReference type="OrthoDB" id="9806505at2"/>
<dbReference type="PANTHER" id="PTHR39201:SF1">
    <property type="entry name" value="FLAVODOXIN-LIKE DOMAIN-CONTAINING PROTEIN"/>
    <property type="match status" value="1"/>
</dbReference>
<dbReference type="Proteomes" id="UP000182584">
    <property type="component" value="Unassembled WGS sequence"/>
</dbReference>
<dbReference type="AlphaFoldDB" id="A0A1H9SMN0"/>
<dbReference type="RefSeq" id="WP_074756230.1">
    <property type="nucleotide sequence ID" value="NZ_CP065800.1"/>
</dbReference>
<dbReference type="PANTHER" id="PTHR39201">
    <property type="entry name" value="EXPORTED PROTEIN-RELATED"/>
    <property type="match status" value="1"/>
</dbReference>
<dbReference type="Gene3D" id="3.40.50.360">
    <property type="match status" value="1"/>
</dbReference>
<dbReference type="GO" id="GO:0016651">
    <property type="term" value="F:oxidoreductase activity, acting on NAD(P)H"/>
    <property type="evidence" value="ECO:0007669"/>
    <property type="project" value="UniProtKB-ARBA"/>
</dbReference>
<name>A0A1H9SMN0_BUTFI</name>
<evidence type="ECO:0000313" key="2">
    <source>
        <dbReference type="EMBL" id="SER85549.1"/>
    </source>
</evidence>
<gene>
    <name evidence="2" type="ORF">SAMN04487884_11288</name>
</gene>
<organism evidence="2 3">
    <name type="scientific">Butyrivibrio fibrisolvens</name>
    <dbReference type="NCBI Taxonomy" id="831"/>
    <lineage>
        <taxon>Bacteria</taxon>
        <taxon>Bacillati</taxon>
        <taxon>Bacillota</taxon>
        <taxon>Clostridia</taxon>
        <taxon>Lachnospirales</taxon>
        <taxon>Lachnospiraceae</taxon>
        <taxon>Butyrivibrio</taxon>
    </lineage>
</organism>
<dbReference type="EMBL" id="FOGJ01000012">
    <property type="protein sequence ID" value="SER85549.1"/>
    <property type="molecule type" value="Genomic_DNA"/>
</dbReference>
<protein>
    <submittedName>
        <fullName evidence="2">Flavodoxin</fullName>
    </submittedName>
</protein>
<feature type="domain" description="Flavodoxin-like" evidence="1">
    <location>
        <begin position="3"/>
        <end position="148"/>
    </location>
</feature>
<sequence>MSTLVTFFSVGGRTGQVAKDFAKSIGADVFEIAPVEPYSKADINYLNPLSRCNKEQIGSKDVPVAGKVADFDKYDTVYVGFPIWYAAAPRVVYTFCKDYNWEGKKVYAFATSGGSGIGKTAEKLSEYVKGASSVEAKLVHNADEVQNW</sequence>
<accession>A0A1H9SMN0</accession>
<dbReference type="GO" id="GO:0010181">
    <property type="term" value="F:FMN binding"/>
    <property type="evidence" value="ECO:0007669"/>
    <property type="project" value="InterPro"/>
</dbReference>
<dbReference type="InterPro" id="IPR029039">
    <property type="entry name" value="Flavoprotein-like_sf"/>
</dbReference>
<proteinExistence type="predicted"/>
<dbReference type="Pfam" id="PF12682">
    <property type="entry name" value="Flavodoxin_4"/>
    <property type="match status" value="1"/>
</dbReference>